<dbReference type="PROSITE" id="PS01052">
    <property type="entry name" value="CALPONIN_1"/>
    <property type="match status" value="1"/>
</dbReference>
<dbReference type="Proteomes" id="UP001286313">
    <property type="component" value="Unassembled WGS sequence"/>
</dbReference>
<dbReference type="Pfam" id="PF00402">
    <property type="entry name" value="Calponin"/>
    <property type="match status" value="1"/>
</dbReference>
<proteinExistence type="inferred from homology"/>
<dbReference type="Gene3D" id="1.10.418.10">
    <property type="entry name" value="Calponin-like domain"/>
    <property type="match status" value="1"/>
</dbReference>
<comment type="similarity">
    <text evidence="1 2">Belongs to the calponin family.</text>
</comment>
<dbReference type="GO" id="GO:0007015">
    <property type="term" value="P:actin filament organization"/>
    <property type="evidence" value="ECO:0007669"/>
    <property type="project" value="TreeGrafter"/>
</dbReference>
<reference evidence="4" key="1">
    <citation type="submission" date="2023-10" db="EMBL/GenBank/DDBJ databases">
        <title>Genome assemblies of two species of porcelain crab, Petrolisthes cinctipes and Petrolisthes manimaculis (Anomura: Porcellanidae).</title>
        <authorList>
            <person name="Angst P."/>
        </authorList>
    </citation>
    <scope>NUCLEOTIDE SEQUENCE</scope>
    <source>
        <strain evidence="4">PB745_01</strain>
        <tissue evidence="4">Gill</tissue>
    </source>
</reference>
<dbReference type="PROSITE" id="PS51122">
    <property type="entry name" value="CALPONIN_2"/>
    <property type="match status" value="1"/>
</dbReference>
<evidence type="ECO:0000313" key="5">
    <source>
        <dbReference type="Proteomes" id="UP001286313"/>
    </source>
</evidence>
<feature type="domain" description="Calponin-homology (CH)" evidence="3">
    <location>
        <begin position="7"/>
        <end position="111"/>
    </location>
</feature>
<gene>
    <name evidence="4" type="ORF">Pcinc_035223</name>
</gene>
<dbReference type="PRINTS" id="PR00888">
    <property type="entry name" value="SM22CALPONIN"/>
</dbReference>
<dbReference type="EMBL" id="JAWQEG010005262">
    <property type="protein sequence ID" value="KAK3858600.1"/>
    <property type="molecule type" value="Genomic_DNA"/>
</dbReference>
<name>A0AAE1EPI2_PETCI</name>
<protein>
    <recommendedName>
        <fullName evidence="2">Transgelin</fullName>
    </recommendedName>
</protein>
<dbReference type="AlphaFoldDB" id="A0AAE1EPI2"/>
<dbReference type="PROSITE" id="PS50021">
    <property type="entry name" value="CH"/>
    <property type="match status" value="1"/>
</dbReference>
<dbReference type="InterPro" id="IPR000557">
    <property type="entry name" value="Calponin_repeat"/>
</dbReference>
<dbReference type="Pfam" id="PF00307">
    <property type="entry name" value="CH"/>
    <property type="match status" value="1"/>
</dbReference>
<dbReference type="InterPro" id="IPR001715">
    <property type="entry name" value="CH_dom"/>
</dbReference>
<evidence type="ECO:0000313" key="4">
    <source>
        <dbReference type="EMBL" id="KAK3858600.1"/>
    </source>
</evidence>
<dbReference type="SUPFAM" id="SSF47576">
    <property type="entry name" value="Calponin-homology domain, CH-domain"/>
    <property type="match status" value="1"/>
</dbReference>
<keyword evidence="5" id="KW-1185">Reference proteome</keyword>
<evidence type="ECO:0000259" key="3">
    <source>
        <dbReference type="PROSITE" id="PS50021"/>
    </source>
</evidence>
<dbReference type="PANTHER" id="PTHR47385:SF24">
    <property type="entry name" value="MUSCLE-SPECIFIC PROTEIN 20"/>
    <property type="match status" value="1"/>
</dbReference>
<dbReference type="InterPro" id="IPR036872">
    <property type="entry name" value="CH_dom_sf"/>
</dbReference>
<dbReference type="GO" id="GO:0051015">
    <property type="term" value="F:actin filament binding"/>
    <property type="evidence" value="ECO:0007669"/>
    <property type="project" value="TreeGrafter"/>
</dbReference>
<dbReference type="GO" id="GO:0015629">
    <property type="term" value="C:actin cytoskeleton"/>
    <property type="evidence" value="ECO:0007669"/>
    <property type="project" value="TreeGrafter"/>
</dbReference>
<evidence type="ECO:0000256" key="2">
    <source>
        <dbReference type="RuleBase" id="RU361224"/>
    </source>
</evidence>
<accession>A0AAE1EPI2</accession>
<dbReference type="InterPro" id="IPR050606">
    <property type="entry name" value="Calponin-like"/>
</dbReference>
<dbReference type="SMART" id="SM00033">
    <property type="entry name" value="CH"/>
    <property type="match status" value="1"/>
</dbReference>
<evidence type="ECO:0000256" key="1">
    <source>
        <dbReference type="ARBA" id="ARBA00009631"/>
    </source>
</evidence>
<sequence>MAGKRDPQMEKDALEWIFQVLGEPVPSDEFGNILKDGQVLCRLMNKLSPGAIAKINSGSIQFKLMENLNNFSSSARAYGVSIQDLFQTADLFEKKDLAVVCNMIHALGRQTYVHPEWQGPYLGPRPAEENKREFTDEQLAASKNVIGLQAGTNKGASQAGMNEGAQRRVIIGK</sequence>
<dbReference type="InterPro" id="IPR003096">
    <property type="entry name" value="SM22_calponin"/>
</dbReference>
<comment type="caution">
    <text evidence="4">The sequence shown here is derived from an EMBL/GenBank/DDBJ whole genome shotgun (WGS) entry which is preliminary data.</text>
</comment>
<dbReference type="PANTHER" id="PTHR47385">
    <property type="entry name" value="CALPONIN"/>
    <property type="match status" value="1"/>
</dbReference>
<organism evidence="4 5">
    <name type="scientific">Petrolisthes cinctipes</name>
    <name type="common">Flat porcelain crab</name>
    <dbReference type="NCBI Taxonomy" id="88211"/>
    <lineage>
        <taxon>Eukaryota</taxon>
        <taxon>Metazoa</taxon>
        <taxon>Ecdysozoa</taxon>
        <taxon>Arthropoda</taxon>
        <taxon>Crustacea</taxon>
        <taxon>Multicrustacea</taxon>
        <taxon>Malacostraca</taxon>
        <taxon>Eumalacostraca</taxon>
        <taxon>Eucarida</taxon>
        <taxon>Decapoda</taxon>
        <taxon>Pleocyemata</taxon>
        <taxon>Anomura</taxon>
        <taxon>Galatheoidea</taxon>
        <taxon>Porcellanidae</taxon>
        <taxon>Petrolisthes</taxon>
    </lineage>
</organism>